<reference evidence="4" key="1">
    <citation type="journal article" date="2019" name="Int. J. Syst. Evol. Microbiol.">
        <title>The Global Catalogue of Microorganisms (GCM) 10K type strain sequencing project: providing services to taxonomists for standard genome sequencing and annotation.</title>
        <authorList>
            <consortium name="The Broad Institute Genomics Platform"/>
            <consortium name="The Broad Institute Genome Sequencing Center for Infectious Disease"/>
            <person name="Wu L."/>
            <person name="Ma J."/>
        </authorList>
    </citation>
    <scope>NUCLEOTIDE SEQUENCE [LARGE SCALE GENOMIC DNA]</scope>
    <source>
        <strain evidence="4">KACC 11407</strain>
    </source>
</reference>
<evidence type="ECO:0000259" key="2">
    <source>
        <dbReference type="Pfam" id="PF00345"/>
    </source>
</evidence>
<organism evidence="3 4">
    <name type="scientific">Lysobacter yangpyeongensis</name>
    <dbReference type="NCBI Taxonomy" id="346182"/>
    <lineage>
        <taxon>Bacteria</taxon>
        <taxon>Pseudomonadati</taxon>
        <taxon>Pseudomonadota</taxon>
        <taxon>Gammaproteobacteria</taxon>
        <taxon>Lysobacterales</taxon>
        <taxon>Lysobacteraceae</taxon>
        <taxon>Lysobacter</taxon>
    </lineage>
</organism>
<accession>A0ABW0SJD7</accession>
<evidence type="ECO:0000313" key="3">
    <source>
        <dbReference type="EMBL" id="MFC5569024.1"/>
    </source>
</evidence>
<proteinExistence type="predicted"/>
<dbReference type="PANTHER" id="PTHR30251:SF4">
    <property type="entry name" value="SLR1668 PROTEIN"/>
    <property type="match status" value="1"/>
</dbReference>
<feature type="transmembrane region" description="Helical" evidence="1">
    <location>
        <begin position="20"/>
        <end position="43"/>
    </location>
</feature>
<dbReference type="InterPro" id="IPR008962">
    <property type="entry name" value="PapD-like_sf"/>
</dbReference>
<dbReference type="InterPro" id="IPR016147">
    <property type="entry name" value="Pili_assmbl_chaperone_N"/>
</dbReference>
<evidence type="ECO:0000256" key="1">
    <source>
        <dbReference type="SAM" id="Phobius"/>
    </source>
</evidence>
<dbReference type="RefSeq" id="WP_386752850.1">
    <property type="nucleotide sequence ID" value="NZ_JBHSNM010000001.1"/>
</dbReference>
<comment type="caution">
    <text evidence="3">The sequence shown here is derived from an EMBL/GenBank/DDBJ whole genome shotgun (WGS) entry which is preliminary data.</text>
</comment>
<protein>
    <submittedName>
        <fullName evidence="3">Molecular chaperone</fullName>
    </submittedName>
</protein>
<feature type="domain" description="Pili assembly chaperone N-terminal" evidence="2">
    <location>
        <begin position="49"/>
        <end position="165"/>
    </location>
</feature>
<dbReference type="InterPro" id="IPR050643">
    <property type="entry name" value="Periplasmic_pilus_chap"/>
</dbReference>
<dbReference type="PANTHER" id="PTHR30251">
    <property type="entry name" value="PILUS ASSEMBLY CHAPERONE"/>
    <property type="match status" value="1"/>
</dbReference>
<keyword evidence="1" id="KW-1133">Transmembrane helix</keyword>
<dbReference type="Proteomes" id="UP001596036">
    <property type="component" value="Unassembled WGS sequence"/>
</dbReference>
<keyword evidence="1" id="KW-0812">Transmembrane</keyword>
<dbReference type="SUPFAM" id="SSF49354">
    <property type="entry name" value="PapD-like"/>
    <property type="match status" value="1"/>
</dbReference>
<sequence length="268" mass="29190">MQENFSRNRFTSPRSLRRIVLVVAFWLASGLLPVGAFGAVMIWPLDPVIEGDQTGVALWVENRGTQGQTMQLRVLSWTQEAGRNVYMPQSTLVGTPAMFRVEPGKRQLIRLTRTQMPASAREVAYRLLIDEVPDQASVASAQTSAVSAPAAGLRFQVRYSIPLFSYGAGLASSKNSGANAPQLVWRQGTDDGRRWIEVRNLGQTHAKLAAISVRDSNGKTLDAENGKLGYVLAGSYARWQLPVNAAAPVAVLSGIDGGEVRQLDREMP</sequence>
<name>A0ABW0SJD7_9GAMM</name>
<dbReference type="Pfam" id="PF00345">
    <property type="entry name" value="PapD_N"/>
    <property type="match status" value="1"/>
</dbReference>
<dbReference type="EMBL" id="JBHSNM010000001">
    <property type="protein sequence ID" value="MFC5569024.1"/>
    <property type="molecule type" value="Genomic_DNA"/>
</dbReference>
<dbReference type="Gene3D" id="2.60.40.10">
    <property type="entry name" value="Immunoglobulins"/>
    <property type="match status" value="1"/>
</dbReference>
<keyword evidence="1" id="KW-0472">Membrane</keyword>
<keyword evidence="4" id="KW-1185">Reference proteome</keyword>
<dbReference type="InterPro" id="IPR013783">
    <property type="entry name" value="Ig-like_fold"/>
</dbReference>
<evidence type="ECO:0000313" key="4">
    <source>
        <dbReference type="Proteomes" id="UP001596036"/>
    </source>
</evidence>
<gene>
    <name evidence="3" type="ORF">ACFPN1_02955</name>
</gene>